<gene>
    <name evidence="2" type="ORF">R3P38DRAFT_2888180</name>
</gene>
<dbReference type="AlphaFoldDB" id="A0AAW0CPL3"/>
<proteinExistence type="predicted"/>
<reference evidence="2 3" key="1">
    <citation type="journal article" date="2024" name="J Genomics">
        <title>Draft genome sequencing and assembly of Favolaschia claudopus CIRM-BRFM 2984 isolated from oak limbs.</title>
        <authorList>
            <person name="Navarro D."/>
            <person name="Drula E."/>
            <person name="Chaduli D."/>
            <person name="Cazenave R."/>
            <person name="Ahrendt S."/>
            <person name="Wang J."/>
            <person name="Lipzen A."/>
            <person name="Daum C."/>
            <person name="Barry K."/>
            <person name="Grigoriev I.V."/>
            <person name="Favel A."/>
            <person name="Rosso M.N."/>
            <person name="Martin F."/>
        </authorList>
    </citation>
    <scope>NUCLEOTIDE SEQUENCE [LARGE SCALE GENOMIC DNA]</scope>
    <source>
        <strain evidence="2 3">CIRM-BRFM 2984</strain>
    </source>
</reference>
<evidence type="ECO:0000313" key="3">
    <source>
        <dbReference type="Proteomes" id="UP001362999"/>
    </source>
</evidence>
<feature type="region of interest" description="Disordered" evidence="1">
    <location>
        <begin position="211"/>
        <end position="267"/>
    </location>
</feature>
<name>A0AAW0CPL3_9AGAR</name>
<dbReference type="EMBL" id="JAWWNJ010000013">
    <property type="protein sequence ID" value="KAK7042029.1"/>
    <property type="molecule type" value="Genomic_DNA"/>
</dbReference>
<sequence>MAEDLGRAFFLINGVDLANFSALQLLSFTLDSHPITLAQTIMLALTLLSIRLPKTVDAEQSVAKIQTSTIGATAPSIRLPGASKDRAPPLKSALKRTSAKPAAAAVTSANVASETPTPPHLPTPIEAASTFLDGAPRFTLVDYHPSSSRLAVGTHRREISPLDTTTATSPSTGVLDKNMGFISPISPSTLVSTLPQLDVPLTCSRLTRASIDSVGSSSRRSSSVSSSNIESSAGAVDSSSASPPSSFSSSSEQKEEESKPNLPKRHLRSLVTSIKTYLTSTSTPSTPTPEQLLTIPHIPMVRHDDDVDLFRVRKSSGNAHVNNLTNKNKGGRRESEKRTRFMCPGTKQPRGSEFWNYPELIRDL</sequence>
<organism evidence="2 3">
    <name type="scientific">Favolaschia claudopus</name>
    <dbReference type="NCBI Taxonomy" id="2862362"/>
    <lineage>
        <taxon>Eukaryota</taxon>
        <taxon>Fungi</taxon>
        <taxon>Dikarya</taxon>
        <taxon>Basidiomycota</taxon>
        <taxon>Agaricomycotina</taxon>
        <taxon>Agaricomycetes</taxon>
        <taxon>Agaricomycetidae</taxon>
        <taxon>Agaricales</taxon>
        <taxon>Marasmiineae</taxon>
        <taxon>Mycenaceae</taxon>
        <taxon>Favolaschia</taxon>
    </lineage>
</organism>
<keyword evidence="3" id="KW-1185">Reference proteome</keyword>
<feature type="compositionally biased region" description="Low complexity" evidence="1">
    <location>
        <begin position="211"/>
        <end position="251"/>
    </location>
</feature>
<evidence type="ECO:0000256" key="1">
    <source>
        <dbReference type="SAM" id="MobiDB-lite"/>
    </source>
</evidence>
<comment type="caution">
    <text evidence="2">The sequence shown here is derived from an EMBL/GenBank/DDBJ whole genome shotgun (WGS) entry which is preliminary data.</text>
</comment>
<dbReference type="Proteomes" id="UP001362999">
    <property type="component" value="Unassembled WGS sequence"/>
</dbReference>
<accession>A0AAW0CPL3</accession>
<protein>
    <submittedName>
        <fullName evidence="2">Uncharacterized protein</fullName>
    </submittedName>
</protein>
<evidence type="ECO:0000313" key="2">
    <source>
        <dbReference type="EMBL" id="KAK7042029.1"/>
    </source>
</evidence>